<accession>A0A1H9RLE1</accession>
<protein>
    <recommendedName>
        <fullName evidence="1">DUF2281 domain-containing protein</fullName>
    </recommendedName>
</protein>
<evidence type="ECO:0000313" key="3">
    <source>
        <dbReference type="Proteomes" id="UP000199572"/>
    </source>
</evidence>
<dbReference type="Proteomes" id="UP000199572">
    <property type="component" value="Unassembled WGS sequence"/>
</dbReference>
<dbReference type="Pfam" id="PF10047">
    <property type="entry name" value="DUF2281"/>
    <property type="match status" value="1"/>
</dbReference>
<evidence type="ECO:0000313" key="2">
    <source>
        <dbReference type="EMBL" id="SER73570.1"/>
    </source>
</evidence>
<dbReference type="STRING" id="390241.SAMN04488023_11517"/>
<dbReference type="InterPro" id="IPR018739">
    <property type="entry name" value="DUF2281"/>
</dbReference>
<sequence length="67" mass="7813">MTDIQLYSQISALPSDLKKQVSDFVSSLRKKSGEGKKQKERHFGYAKGFFQINDDFDEPLDDFKDYM</sequence>
<dbReference type="AlphaFoldDB" id="A0A1H9RLE1"/>
<gene>
    <name evidence="2" type="ORF">SAMN04488023_11517</name>
</gene>
<reference evidence="2 3" key="1">
    <citation type="submission" date="2016-10" db="EMBL/GenBank/DDBJ databases">
        <authorList>
            <person name="de Groot N.N."/>
        </authorList>
    </citation>
    <scope>NUCLEOTIDE SEQUENCE [LARGE SCALE GENOMIC DNA]</scope>
    <source>
        <strain evidence="2 3">DSM 18610</strain>
    </source>
</reference>
<proteinExistence type="predicted"/>
<evidence type="ECO:0000259" key="1">
    <source>
        <dbReference type="Pfam" id="PF10047"/>
    </source>
</evidence>
<dbReference type="EMBL" id="FOGG01000015">
    <property type="protein sequence ID" value="SER73570.1"/>
    <property type="molecule type" value="Genomic_DNA"/>
</dbReference>
<dbReference type="RefSeq" id="WP_090885023.1">
    <property type="nucleotide sequence ID" value="NZ_FOGG01000015.1"/>
</dbReference>
<name>A0A1H9RLE1_9SPHI</name>
<organism evidence="2 3">
    <name type="scientific">Pedobacter rhizosphaerae</name>
    <dbReference type="NCBI Taxonomy" id="390241"/>
    <lineage>
        <taxon>Bacteria</taxon>
        <taxon>Pseudomonadati</taxon>
        <taxon>Bacteroidota</taxon>
        <taxon>Sphingobacteriia</taxon>
        <taxon>Sphingobacteriales</taxon>
        <taxon>Sphingobacteriaceae</taxon>
        <taxon>Pedobacter</taxon>
    </lineage>
</organism>
<feature type="domain" description="DUF2281" evidence="1">
    <location>
        <begin position="5"/>
        <end position="66"/>
    </location>
</feature>
<keyword evidence="3" id="KW-1185">Reference proteome</keyword>
<dbReference type="OrthoDB" id="9801704at2"/>